<dbReference type="PANTHER" id="PTHR13866:SF14">
    <property type="entry name" value="BM-40"/>
    <property type="match status" value="1"/>
</dbReference>
<name>A0A1B0D6H3_PHLPP</name>
<reference evidence="5" key="1">
    <citation type="submission" date="2022-08" db="UniProtKB">
        <authorList>
            <consortium name="EnsemblMetazoa"/>
        </authorList>
    </citation>
    <scope>IDENTIFICATION</scope>
    <source>
        <strain evidence="5">Israel</strain>
    </source>
</reference>
<dbReference type="GO" id="GO:0005509">
    <property type="term" value="F:calcium ion binding"/>
    <property type="evidence" value="ECO:0007669"/>
    <property type="project" value="TreeGrafter"/>
</dbReference>
<evidence type="ECO:0000256" key="3">
    <source>
        <dbReference type="ARBA" id="ARBA00023180"/>
    </source>
</evidence>
<protein>
    <recommendedName>
        <fullName evidence="4">Follistatin/Osteonectin EGF domain-containing protein</fullName>
    </recommendedName>
</protein>
<dbReference type="InterPro" id="IPR036058">
    <property type="entry name" value="Kazal_dom_sf"/>
</dbReference>
<dbReference type="Proteomes" id="UP000092462">
    <property type="component" value="Unassembled WGS sequence"/>
</dbReference>
<evidence type="ECO:0000256" key="1">
    <source>
        <dbReference type="ARBA" id="ARBA00022729"/>
    </source>
</evidence>
<dbReference type="AlphaFoldDB" id="A0A1B0D6H3"/>
<keyword evidence="2" id="KW-1015">Disulfide bond</keyword>
<dbReference type="VEuPathDB" id="VectorBase:PPAPM1_003753"/>
<keyword evidence="1" id="KW-0732">Signal</keyword>
<evidence type="ECO:0000313" key="5">
    <source>
        <dbReference type="EnsemblMetazoa" id="PPAI003082-PA"/>
    </source>
</evidence>
<dbReference type="EnsemblMetazoa" id="PPAI003082-RA">
    <property type="protein sequence ID" value="PPAI003082-PA"/>
    <property type="gene ID" value="PPAI003082"/>
</dbReference>
<dbReference type="PANTHER" id="PTHR13866">
    <property type="entry name" value="SPARC OSTEONECTIN"/>
    <property type="match status" value="1"/>
</dbReference>
<evidence type="ECO:0000256" key="2">
    <source>
        <dbReference type="ARBA" id="ARBA00023157"/>
    </source>
</evidence>
<dbReference type="SUPFAM" id="SSF100895">
    <property type="entry name" value="Kazal-type serine protease inhibitors"/>
    <property type="match status" value="1"/>
</dbReference>
<organism evidence="5 6">
    <name type="scientific">Phlebotomus papatasi</name>
    <name type="common">Sandfly</name>
    <dbReference type="NCBI Taxonomy" id="29031"/>
    <lineage>
        <taxon>Eukaryota</taxon>
        <taxon>Metazoa</taxon>
        <taxon>Ecdysozoa</taxon>
        <taxon>Arthropoda</taxon>
        <taxon>Hexapoda</taxon>
        <taxon>Insecta</taxon>
        <taxon>Pterygota</taxon>
        <taxon>Neoptera</taxon>
        <taxon>Endopterygota</taxon>
        <taxon>Diptera</taxon>
        <taxon>Nematocera</taxon>
        <taxon>Psychodoidea</taxon>
        <taxon>Psychodidae</taxon>
        <taxon>Phlebotomus</taxon>
        <taxon>Phlebotomus</taxon>
    </lineage>
</organism>
<dbReference type="GO" id="GO:0005615">
    <property type="term" value="C:extracellular space"/>
    <property type="evidence" value="ECO:0007669"/>
    <property type="project" value="TreeGrafter"/>
</dbReference>
<dbReference type="GO" id="GO:0005518">
    <property type="term" value="F:collagen binding"/>
    <property type="evidence" value="ECO:0007669"/>
    <property type="project" value="TreeGrafter"/>
</dbReference>
<accession>A0A1B0D6H3</accession>
<dbReference type="GO" id="GO:0050840">
    <property type="term" value="F:extracellular matrix binding"/>
    <property type="evidence" value="ECO:0007669"/>
    <property type="project" value="TreeGrafter"/>
</dbReference>
<proteinExistence type="predicted"/>
<dbReference type="InterPro" id="IPR015369">
    <property type="entry name" value="Follistatin/Osteonectin_EGF"/>
</dbReference>
<sequence length="174" mass="19638">MDRIFLLLAAFMVILNGFALAKLKDVARENELAAREAELAAANPDATPQLSDPCTKVHCGAGRICQADGQTAACVCVPECPDEVDPRRKVCTNKNETWPSDCEVYRQRCLCDTKDPACMGKEFRHIHIDYYGECRDMPVSLKTIPHRFPQFPIRKIRHQRFHDNSNSKTSLACK</sequence>
<dbReference type="EMBL" id="AJVK01026019">
    <property type="status" value="NOT_ANNOTATED_CDS"/>
    <property type="molecule type" value="Genomic_DNA"/>
</dbReference>
<keyword evidence="3" id="KW-0325">Glycoprotein</keyword>
<dbReference type="Pfam" id="PF09289">
    <property type="entry name" value="FOLN"/>
    <property type="match status" value="1"/>
</dbReference>
<dbReference type="VEuPathDB" id="VectorBase:PPAI003082"/>
<keyword evidence="6" id="KW-1185">Reference proteome</keyword>
<feature type="domain" description="Follistatin/Osteonectin EGF" evidence="4">
    <location>
        <begin position="54"/>
        <end position="70"/>
    </location>
</feature>
<evidence type="ECO:0000259" key="4">
    <source>
        <dbReference type="Pfam" id="PF09289"/>
    </source>
</evidence>
<evidence type="ECO:0000313" key="6">
    <source>
        <dbReference type="Proteomes" id="UP000092462"/>
    </source>
</evidence>
<dbReference type="Gene3D" id="3.30.60.30">
    <property type="match status" value="1"/>
</dbReference>